<dbReference type="PROSITE" id="PS50078">
    <property type="entry name" value="POLO_BOX"/>
    <property type="match status" value="1"/>
</dbReference>
<keyword evidence="2 9" id="KW-0723">Serine/threonine-protein kinase</keyword>
<dbReference type="GO" id="GO:0004674">
    <property type="term" value="F:protein serine/threonine kinase activity"/>
    <property type="evidence" value="ECO:0007669"/>
    <property type="project" value="UniProtKB-KW"/>
</dbReference>
<feature type="binding site" evidence="8">
    <location>
        <position position="63"/>
    </location>
    <ligand>
        <name>ATP</name>
        <dbReference type="ChEBI" id="CHEBI:30616"/>
    </ligand>
</feature>
<dbReference type="Proteomes" id="UP000095283">
    <property type="component" value="Unplaced"/>
</dbReference>
<dbReference type="InterPro" id="IPR000719">
    <property type="entry name" value="Prot_kinase_dom"/>
</dbReference>
<dbReference type="InterPro" id="IPR033701">
    <property type="entry name" value="POLO_box_1"/>
</dbReference>
<evidence type="ECO:0000256" key="4">
    <source>
        <dbReference type="ARBA" id="ARBA00022741"/>
    </source>
</evidence>
<accession>A0A1I7XQ07</accession>
<evidence type="ECO:0000256" key="7">
    <source>
        <dbReference type="ARBA" id="ARBA00022842"/>
    </source>
</evidence>
<comment type="catalytic activity">
    <reaction evidence="9">
        <text>L-threonyl-[protein] + ATP = O-phospho-L-threonyl-[protein] + ADP + H(+)</text>
        <dbReference type="Rhea" id="RHEA:46608"/>
        <dbReference type="Rhea" id="RHEA-COMP:11060"/>
        <dbReference type="Rhea" id="RHEA-COMP:11605"/>
        <dbReference type="ChEBI" id="CHEBI:15378"/>
        <dbReference type="ChEBI" id="CHEBI:30013"/>
        <dbReference type="ChEBI" id="CHEBI:30616"/>
        <dbReference type="ChEBI" id="CHEBI:61977"/>
        <dbReference type="ChEBI" id="CHEBI:456216"/>
        <dbReference type="EC" id="2.7.11.21"/>
    </reaction>
</comment>
<dbReference type="PROSITE" id="PS00107">
    <property type="entry name" value="PROTEIN_KINASE_ATP"/>
    <property type="match status" value="1"/>
</dbReference>
<evidence type="ECO:0000256" key="8">
    <source>
        <dbReference type="PROSITE-ProRule" id="PRU10141"/>
    </source>
</evidence>
<evidence type="ECO:0000256" key="5">
    <source>
        <dbReference type="ARBA" id="ARBA00022777"/>
    </source>
</evidence>
<keyword evidence="4 8" id="KW-0547">Nucleotide-binding</keyword>
<dbReference type="InterPro" id="IPR017441">
    <property type="entry name" value="Protein_kinase_ATP_BS"/>
</dbReference>
<dbReference type="InterPro" id="IPR000959">
    <property type="entry name" value="POLO_box_dom"/>
</dbReference>
<evidence type="ECO:0000313" key="12">
    <source>
        <dbReference type="Proteomes" id="UP000095283"/>
    </source>
</evidence>
<feature type="domain" description="POLO box" evidence="11">
    <location>
        <begin position="405"/>
        <end position="486"/>
    </location>
</feature>
<evidence type="ECO:0000313" key="13">
    <source>
        <dbReference type="WBParaSite" id="Hba_19560"/>
    </source>
</evidence>
<evidence type="ECO:0000256" key="1">
    <source>
        <dbReference type="ARBA" id="ARBA00001946"/>
    </source>
</evidence>
<keyword evidence="3 9" id="KW-0808">Transferase</keyword>
<proteinExistence type="inferred from homology"/>
<name>A0A1I7XQ07_HETBA</name>
<keyword evidence="5 9" id="KW-0418">Kinase</keyword>
<dbReference type="Pfam" id="PF00069">
    <property type="entry name" value="Pkinase"/>
    <property type="match status" value="1"/>
</dbReference>
<dbReference type="InterPro" id="IPR011009">
    <property type="entry name" value="Kinase-like_dom_sf"/>
</dbReference>
<dbReference type="EC" id="2.7.11.21" evidence="9"/>
<dbReference type="GO" id="GO:0005634">
    <property type="term" value="C:nucleus"/>
    <property type="evidence" value="ECO:0007669"/>
    <property type="project" value="TreeGrafter"/>
</dbReference>
<dbReference type="FunFam" id="1.10.510.10:FF:000571">
    <property type="entry name" value="Maternal embryonic leucine zipper kinase"/>
    <property type="match status" value="1"/>
</dbReference>
<dbReference type="GO" id="GO:0005524">
    <property type="term" value="F:ATP binding"/>
    <property type="evidence" value="ECO:0007669"/>
    <property type="project" value="UniProtKB-UniRule"/>
</dbReference>
<dbReference type="FunFam" id="3.30.200.20:FF:000042">
    <property type="entry name" value="Aurora kinase A"/>
    <property type="match status" value="1"/>
</dbReference>
<dbReference type="SUPFAM" id="SSF56112">
    <property type="entry name" value="Protein kinase-like (PK-like)"/>
    <property type="match status" value="1"/>
</dbReference>
<dbReference type="PANTHER" id="PTHR24345:SF0">
    <property type="entry name" value="CELL CYCLE SERINE_THREONINE-PROTEIN KINASE CDC5_MSD2"/>
    <property type="match status" value="1"/>
</dbReference>
<evidence type="ECO:0000256" key="3">
    <source>
        <dbReference type="ARBA" id="ARBA00022679"/>
    </source>
</evidence>
<dbReference type="InterPro" id="IPR036947">
    <property type="entry name" value="POLO_box_dom_sf"/>
</dbReference>
<keyword evidence="12" id="KW-1185">Reference proteome</keyword>
<evidence type="ECO:0000256" key="6">
    <source>
        <dbReference type="ARBA" id="ARBA00022840"/>
    </source>
</evidence>
<protein>
    <recommendedName>
        <fullName evidence="9">Serine/threonine-protein kinase PLK</fullName>
        <ecNumber evidence="9">2.7.11.21</ecNumber>
    </recommendedName>
    <alternativeName>
        <fullName evidence="9">Polo-like kinase</fullName>
    </alternativeName>
</protein>
<dbReference type="PROSITE" id="PS50011">
    <property type="entry name" value="PROTEIN_KINASE_DOM"/>
    <property type="match status" value="1"/>
</dbReference>
<sequence length="609" mass="69293">MVRLNSCTDGRDREPTTFFQRGDRISDEIGHEEFYIESYLGKGGFAECFSVKSSRFKERFALKIVDKAKLNDPYQTKMRREINLHKSVSHRNIVTLHGSFQDHNYFYLVMELCREHTLLSLVNQSESGHLTEGDSRRYLGGILAAVRYLLQRNILHRDLKPGNVLIGMNGDVKLADFGLAILRQDLNPASVSGTPNYLAPEGNASLQILLKRGHSEYSEVWSIGCILYCMLVGRPPFETDNLEDTYARIRACDYNFPSWLQVSVLAKQLIQCCLNREPDMRPSIASIQNDTWMHQGDVQTPVIMRTKSMKELYVNDVNGNLIMRDKSSRPKSTVDLMATSFSRYENKPRRKSVVGSHDSGFGSDPDISRRPLLATAVSIYLNDIGALLSNSCSFILSPSPMPDVFVSKWVDYSNRRGFGCQLSDGSLSVKFNEGLCLSWPYSSSTILYATTPFSIPRRMHLLDIHDGNLTQNHIEIARQYREYMNRELADCEVVLPTRGERRYDSPYLVANHLDSNYLIMVFSDGTVQVNLMKKRTKIVLWNDTSSRCTSIAVMERGFIPQAYRIQSGRIYGTKLTHSLFGMLRDVRHAIASECDFLHASRKPIQSTEC</sequence>
<keyword evidence="6 8" id="KW-0067">ATP-binding</keyword>
<dbReference type="Gene3D" id="1.10.510.10">
    <property type="entry name" value="Transferase(Phosphotransferase) domain 1"/>
    <property type="match status" value="1"/>
</dbReference>
<comment type="cofactor">
    <cofactor evidence="1">
        <name>Mg(2+)</name>
        <dbReference type="ChEBI" id="CHEBI:18420"/>
    </cofactor>
</comment>
<dbReference type="SMART" id="SM00220">
    <property type="entry name" value="S_TKc"/>
    <property type="match status" value="1"/>
</dbReference>
<dbReference type="PANTHER" id="PTHR24345">
    <property type="entry name" value="SERINE/THREONINE-PROTEIN KINASE PLK"/>
    <property type="match status" value="1"/>
</dbReference>
<comment type="similarity">
    <text evidence="9">Belongs to the protein kinase superfamily. Ser/Thr protein kinase family. CDC5/Polo subfamily.</text>
</comment>
<reference evidence="13" key="1">
    <citation type="submission" date="2016-11" db="UniProtKB">
        <authorList>
            <consortium name="WormBaseParasite"/>
        </authorList>
    </citation>
    <scope>IDENTIFICATION</scope>
</reference>
<dbReference type="InterPro" id="IPR008271">
    <property type="entry name" value="Ser/Thr_kinase_AS"/>
</dbReference>
<keyword evidence="7" id="KW-0460">Magnesium</keyword>
<feature type="domain" description="Protein kinase" evidence="10">
    <location>
        <begin position="34"/>
        <end position="293"/>
    </location>
</feature>
<dbReference type="AlphaFoldDB" id="A0A1I7XQ07"/>
<evidence type="ECO:0000256" key="2">
    <source>
        <dbReference type="ARBA" id="ARBA00022527"/>
    </source>
</evidence>
<dbReference type="Gene3D" id="3.30.1120.30">
    <property type="entry name" value="POLO box domain"/>
    <property type="match status" value="1"/>
</dbReference>
<evidence type="ECO:0000259" key="10">
    <source>
        <dbReference type="PROSITE" id="PS50011"/>
    </source>
</evidence>
<dbReference type="CDD" id="cd13118">
    <property type="entry name" value="POLO_box_1"/>
    <property type="match status" value="1"/>
</dbReference>
<organism evidence="12 13">
    <name type="scientific">Heterorhabditis bacteriophora</name>
    <name type="common">Entomopathogenic nematode worm</name>
    <dbReference type="NCBI Taxonomy" id="37862"/>
    <lineage>
        <taxon>Eukaryota</taxon>
        <taxon>Metazoa</taxon>
        <taxon>Ecdysozoa</taxon>
        <taxon>Nematoda</taxon>
        <taxon>Chromadorea</taxon>
        <taxon>Rhabditida</taxon>
        <taxon>Rhabditina</taxon>
        <taxon>Rhabditomorpha</taxon>
        <taxon>Strongyloidea</taxon>
        <taxon>Heterorhabditidae</taxon>
        <taxon>Heterorhabditis</taxon>
    </lineage>
</organism>
<dbReference type="SUPFAM" id="SSF82615">
    <property type="entry name" value="Polo-box domain"/>
    <property type="match status" value="1"/>
</dbReference>
<evidence type="ECO:0000256" key="9">
    <source>
        <dbReference type="RuleBase" id="RU361162"/>
    </source>
</evidence>
<dbReference type="PROSITE" id="PS00108">
    <property type="entry name" value="PROTEIN_KINASE_ST"/>
    <property type="match status" value="1"/>
</dbReference>
<evidence type="ECO:0000259" key="11">
    <source>
        <dbReference type="PROSITE" id="PS50078"/>
    </source>
</evidence>
<dbReference type="WBParaSite" id="Hba_19560">
    <property type="protein sequence ID" value="Hba_19560"/>
    <property type="gene ID" value="Hba_19560"/>
</dbReference>